<gene>
    <name evidence="1" type="ORF">HK105_201117</name>
</gene>
<organism evidence="1 2">
    <name type="scientific">Polyrhizophydium stewartii</name>
    <dbReference type="NCBI Taxonomy" id="2732419"/>
    <lineage>
        <taxon>Eukaryota</taxon>
        <taxon>Fungi</taxon>
        <taxon>Fungi incertae sedis</taxon>
        <taxon>Chytridiomycota</taxon>
        <taxon>Chytridiomycota incertae sedis</taxon>
        <taxon>Chytridiomycetes</taxon>
        <taxon>Rhizophydiales</taxon>
        <taxon>Rhizophydiales incertae sedis</taxon>
        <taxon>Polyrhizophydium</taxon>
    </lineage>
</organism>
<evidence type="ECO:0000313" key="2">
    <source>
        <dbReference type="Proteomes" id="UP001527925"/>
    </source>
</evidence>
<proteinExistence type="predicted"/>
<keyword evidence="2" id="KW-1185">Reference proteome</keyword>
<evidence type="ECO:0000313" key="1">
    <source>
        <dbReference type="EMBL" id="KAL2919471.1"/>
    </source>
</evidence>
<dbReference type="EMBL" id="JADGIZ020000003">
    <property type="protein sequence ID" value="KAL2919471.1"/>
    <property type="molecule type" value="Genomic_DNA"/>
</dbReference>
<name>A0ABR4NJ34_9FUNG</name>
<reference evidence="1 2" key="1">
    <citation type="submission" date="2023-09" db="EMBL/GenBank/DDBJ databases">
        <title>Pangenome analysis of Batrachochytrium dendrobatidis and related Chytrids.</title>
        <authorList>
            <person name="Yacoub M.N."/>
            <person name="Stajich J.E."/>
            <person name="James T.Y."/>
        </authorList>
    </citation>
    <scope>NUCLEOTIDE SEQUENCE [LARGE SCALE GENOMIC DNA]</scope>
    <source>
        <strain evidence="1 2">JEL0888</strain>
    </source>
</reference>
<accession>A0ABR4NJ34</accession>
<sequence>MGQGHSAPQLPVLDPLDSPIIFTGDRYVAAEQTTLVAIDPIAVVGSYAIKSTSGDLYFKVKLPADDGSLRRILYDVDGHPVANTNHLGGSPPLYKVCPGESAAVPPIMGMRKETRSDGLSWKIAALGLSSLDQVWILAEVPFYGRQGELWLVNHDGDKQRMIAAFGIVRGLPNKCFITGAAGIDVSLLAVLGIAIQAEFSRSGFSHDVGRSVGVVGAYGYAFLIP</sequence>
<dbReference type="Proteomes" id="UP001527925">
    <property type="component" value="Unassembled WGS sequence"/>
</dbReference>
<comment type="caution">
    <text evidence="1">The sequence shown here is derived from an EMBL/GenBank/DDBJ whole genome shotgun (WGS) entry which is preliminary data.</text>
</comment>
<protein>
    <submittedName>
        <fullName evidence="1">Uncharacterized protein</fullName>
    </submittedName>
</protein>